<gene>
    <name evidence="1" type="ORF">L6452_10284</name>
</gene>
<reference evidence="2" key="1">
    <citation type="journal article" date="2022" name="Mol. Ecol. Resour.">
        <title>The genomes of chicory, endive, great burdock and yacon provide insights into Asteraceae palaeo-polyploidization history and plant inulin production.</title>
        <authorList>
            <person name="Fan W."/>
            <person name="Wang S."/>
            <person name="Wang H."/>
            <person name="Wang A."/>
            <person name="Jiang F."/>
            <person name="Liu H."/>
            <person name="Zhao H."/>
            <person name="Xu D."/>
            <person name="Zhang Y."/>
        </authorList>
    </citation>
    <scope>NUCLEOTIDE SEQUENCE [LARGE SCALE GENOMIC DNA]</scope>
    <source>
        <strain evidence="2">cv. Niubang</strain>
    </source>
</reference>
<protein>
    <submittedName>
        <fullName evidence="1">Uncharacterized protein</fullName>
    </submittedName>
</protein>
<name>A0ACB9DMM9_ARCLA</name>
<dbReference type="EMBL" id="CM042049">
    <property type="protein sequence ID" value="KAI3747696.1"/>
    <property type="molecule type" value="Genomic_DNA"/>
</dbReference>
<evidence type="ECO:0000313" key="1">
    <source>
        <dbReference type="EMBL" id="KAI3747696.1"/>
    </source>
</evidence>
<accession>A0ACB9DMM9</accession>
<reference evidence="1 2" key="2">
    <citation type="journal article" date="2022" name="Mol. Ecol. Resour.">
        <title>The genomes of chicory, endive, great burdock and yacon provide insights into Asteraceae paleo-polyploidization history and plant inulin production.</title>
        <authorList>
            <person name="Fan W."/>
            <person name="Wang S."/>
            <person name="Wang H."/>
            <person name="Wang A."/>
            <person name="Jiang F."/>
            <person name="Liu H."/>
            <person name="Zhao H."/>
            <person name="Xu D."/>
            <person name="Zhang Y."/>
        </authorList>
    </citation>
    <scope>NUCLEOTIDE SEQUENCE [LARGE SCALE GENOMIC DNA]</scope>
    <source>
        <strain evidence="2">cv. Niubang</strain>
    </source>
</reference>
<organism evidence="1 2">
    <name type="scientific">Arctium lappa</name>
    <name type="common">Greater burdock</name>
    <name type="synonym">Lappa major</name>
    <dbReference type="NCBI Taxonomy" id="4217"/>
    <lineage>
        <taxon>Eukaryota</taxon>
        <taxon>Viridiplantae</taxon>
        <taxon>Streptophyta</taxon>
        <taxon>Embryophyta</taxon>
        <taxon>Tracheophyta</taxon>
        <taxon>Spermatophyta</taxon>
        <taxon>Magnoliopsida</taxon>
        <taxon>eudicotyledons</taxon>
        <taxon>Gunneridae</taxon>
        <taxon>Pentapetalae</taxon>
        <taxon>asterids</taxon>
        <taxon>campanulids</taxon>
        <taxon>Asterales</taxon>
        <taxon>Asteraceae</taxon>
        <taxon>Carduoideae</taxon>
        <taxon>Cardueae</taxon>
        <taxon>Arctiinae</taxon>
        <taxon>Arctium</taxon>
    </lineage>
</organism>
<sequence>MSDITSKSKRWDFVKKEKKKEFPLNYLHLLLLLLLSIPFSLSSSSPQLKPLYTHTYREYNNTAEYISIYIYIHVNVCTKFDFSDGSPDLKNPPRFFPSDLHQNSILQFRTSTPRKKEPQLSP</sequence>
<proteinExistence type="predicted"/>
<keyword evidence="2" id="KW-1185">Reference proteome</keyword>
<dbReference type="Proteomes" id="UP001055879">
    <property type="component" value="Linkage Group LG03"/>
</dbReference>
<comment type="caution">
    <text evidence="1">The sequence shown here is derived from an EMBL/GenBank/DDBJ whole genome shotgun (WGS) entry which is preliminary data.</text>
</comment>
<evidence type="ECO:0000313" key="2">
    <source>
        <dbReference type="Proteomes" id="UP001055879"/>
    </source>
</evidence>